<dbReference type="GO" id="GO:0043565">
    <property type="term" value="F:sequence-specific DNA binding"/>
    <property type="evidence" value="ECO:0007669"/>
    <property type="project" value="InterPro"/>
</dbReference>
<dbReference type="GeneID" id="96997185"/>
<evidence type="ECO:0000313" key="5">
    <source>
        <dbReference type="EMBL" id="HJF67617.1"/>
    </source>
</evidence>
<dbReference type="OrthoDB" id="2402133at2"/>
<keyword evidence="3" id="KW-0804">Transcription</keyword>
<accession>A0A921GXH8</accession>
<keyword evidence="2" id="KW-0238">DNA-binding</keyword>
<name>A0A921GXH8_9STAP</name>
<reference evidence="5" key="2">
    <citation type="submission" date="2021-09" db="EMBL/GenBank/DDBJ databases">
        <authorList>
            <person name="Gilroy R."/>
        </authorList>
    </citation>
    <scope>NUCLEOTIDE SEQUENCE</scope>
    <source>
        <strain evidence="5">CHK149-3286</strain>
    </source>
</reference>
<evidence type="ECO:0000256" key="3">
    <source>
        <dbReference type="ARBA" id="ARBA00023163"/>
    </source>
</evidence>
<dbReference type="RefSeq" id="WP_103296050.1">
    <property type="nucleotide sequence ID" value="NZ_BKAQ01000023.1"/>
</dbReference>
<dbReference type="PANTHER" id="PTHR43280:SF2">
    <property type="entry name" value="HTH-TYPE TRANSCRIPTIONAL REGULATOR EXSA"/>
    <property type="match status" value="1"/>
</dbReference>
<dbReference type="PANTHER" id="PTHR43280">
    <property type="entry name" value="ARAC-FAMILY TRANSCRIPTIONAL REGULATOR"/>
    <property type="match status" value="1"/>
</dbReference>
<keyword evidence="1" id="KW-0805">Transcription regulation</keyword>
<proteinExistence type="predicted"/>
<gene>
    <name evidence="5" type="ORF">K8V85_04830</name>
</gene>
<dbReference type="SMART" id="SM00342">
    <property type="entry name" value="HTH_ARAC"/>
    <property type="match status" value="1"/>
</dbReference>
<dbReference type="PROSITE" id="PS01124">
    <property type="entry name" value="HTH_ARAC_FAMILY_2"/>
    <property type="match status" value="1"/>
</dbReference>
<evidence type="ECO:0000313" key="6">
    <source>
        <dbReference type="Proteomes" id="UP000706163"/>
    </source>
</evidence>
<dbReference type="EMBL" id="DYVT01000050">
    <property type="protein sequence ID" value="HJF67617.1"/>
    <property type="molecule type" value="Genomic_DNA"/>
</dbReference>
<organism evidence="5 6">
    <name type="scientific">Staphylococcus kloosii</name>
    <dbReference type="NCBI Taxonomy" id="29384"/>
    <lineage>
        <taxon>Bacteria</taxon>
        <taxon>Bacillati</taxon>
        <taxon>Bacillota</taxon>
        <taxon>Bacilli</taxon>
        <taxon>Bacillales</taxon>
        <taxon>Staphylococcaceae</taxon>
        <taxon>Staphylococcus</taxon>
    </lineage>
</organism>
<dbReference type="Proteomes" id="UP000706163">
    <property type="component" value="Unassembled WGS sequence"/>
</dbReference>
<dbReference type="Gene3D" id="1.10.10.60">
    <property type="entry name" value="Homeodomain-like"/>
    <property type="match status" value="2"/>
</dbReference>
<evidence type="ECO:0000256" key="2">
    <source>
        <dbReference type="ARBA" id="ARBA00023125"/>
    </source>
</evidence>
<dbReference type="GO" id="GO:0003700">
    <property type="term" value="F:DNA-binding transcription factor activity"/>
    <property type="evidence" value="ECO:0007669"/>
    <property type="project" value="InterPro"/>
</dbReference>
<dbReference type="AlphaFoldDB" id="A0A921GXH8"/>
<reference evidence="5" key="1">
    <citation type="journal article" date="2021" name="PeerJ">
        <title>Extensive microbial diversity within the chicken gut microbiome revealed by metagenomics and culture.</title>
        <authorList>
            <person name="Gilroy R."/>
            <person name="Ravi A."/>
            <person name="Getino M."/>
            <person name="Pursley I."/>
            <person name="Horton D.L."/>
            <person name="Alikhan N.F."/>
            <person name="Baker D."/>
            <person name="Gharbi K."/>
            <person name="Hall N."/>
            <person name="Watson M."/>
            <person name="Adriaenssens E.M."/>
            <person name="Foster-Nyarko E."/>
            <person name="Jarju S."/>
            <person name="Secka A."/>
            <person name="Antonio M."/>
            <person name="Oren A."/>
            <person name="Chaudhuri R.R."/>
            <person name="La Ragione R."/>
            <person name="Hildebrand F."/>
            <person name="Pallen M.J."/>
        </authorList>
    </citation>
    <scope>NUCLEOTIDE SEQUENCE</scope>
    <source>
        <strain evidence="5">CHK149-3286</strain>
    </source>
</reference>
<dbReference type="SUPFAM" id="SSF46689">
    <property type="entry name" value="Homeodomain-like"/>
    <property type="match status" value="1"/>
</dbReference>
<evidence type="ECO:0000259" key="4">
    <source>
        <dbReference type="PROSITE" id="PS01124"/>
    </source>
</evidence>
<protein>
    <submittedName>
        <fullName evidence="5">Helix-turn-helix domain-containing protein</fullName>
    </submittedName>
</protein>
<dbReference type="KEGG" id="skl:C7J89_04145"/>
<dbReference type="InterPro" id="IPR009057">
    <property type="entry name" value="Homeodomain-like_sf"/>
</dbReference>
<sequence length="273" mass="32287">MHCTIHFHNDYTTTTRRCLNHFIIYLSLCNDLKVRLNGKIVALNDNVLIINHNDLYTILGGTQIIETKIPLFLLAQNHYNLFNSHYNYQKLQSSHTLKLLIFHIINEYHYNNTINTLLLFDIIQLLNTETYVTHSKIYKPIICSTSNSLNNVASYINRYSLEKLSSHYLAQKLYFSTSYISLLFSRKLTVNFKYYLTSLKIALSIPELLFTNSSITSIAYFFGFKNYYNYLTHFKRYLNTTPHAYRQQYTYIPYCPNIYINVSPTEFQNCHIH</sequence>
<feature type="domain" description="HTH araC/xylS-type" evidence="4">
    <location>
        <begin position="150"/>
        <end position="248"/>
    </location>
</feature>
<dbReference type="Pfam" id="PF12833">
    <property type="entry name" value="HTH_18"/>
    <property type="match status" value="1"/>
</dbReference>
<evidence type="ECO:0000256" key="1">
    <source>
        <dbReference type="ARBA" id="ARBA00023015"/>
    </source>
</evidence>
<dbReference type="InterPro" id="IPR018060">
    <property type="entry name" value="HTH_AraC"/>
</dbReference>
<comment type="caution">
    <text evidence="5">The sequence shown here is derived from an EMBL/GenBank/DDBJ whole genome shotgun (WGS) entry which is preliminary data.</text>
</comment>